<dbReference type="CDD" id="cd11304">
    <property type="entry name" value="Cadherin_repeat"/>
    <property type="match status" value="1"/>
</dbReference>
<evidence type="ECO:0000256" key="3">
    <source>
        <dbReference type="ARBA" id="ARBA00023180"/>
    </source>
</evidence>
<reference evidence="5" key="2">
    <citation type="submission" date="2025-09" db="UniProtKB">
        <authorList>
            <consortium name="Ensembl"/>
        </authorList>
    </citation>
    <scope>IDENTIFICATION</scope>
</reference>
<dbReference type="GO" id="GO:0005886">
    <property type="term" value="C:plasma membrane"/>
    <property type="evidence" value="ECO:0007669"/>
    <property type="project" value="TreeGrafter"/>
</dbReference>
<evidence type="ECO:0000259" key="4">
    <source>
        <dbReference type="Pfam" id="PF08266"/>
    </source>
</evidence>
<evidence type="ECO:0000256" key="2">
    <source>
        <dbReference type="ARBA" id="ARBA00023136"/>
    </source>
</evidence>
<feature type="domain" description="Cadherin N-terminal" evidence="4">
    <location>
        <begin position="48"/>
        <end position="117"/>
    </location>
</feature>
<dbReference type="Pfam" id="PF08266">
    <property type="entry name" value="Cadherin_2"/>
    <property type="match status" value="1"/>
</dbReference>
<dbReference type="InParanoid" id="A0A3P8VDZ3"/>
<protein>
    <submittedName>
        <fullName evidence="5">Protocadherin gamma-B5-like</fullName>
    </submittedName>
</protein>
<dbReference type="GO" id="GO:0007155">
    <property type="term" value="P:cell adhesion"/>
    <property type="evidence" value="ECO:0007669"/>
    <property type="project" value="TreeGrafter"/>
</dbReference>
<comment type="subcellular location">
    <subcellularLocation>
        <location evidence="1">Membrane</location>
    </subcellularLocation>
</comment>
<dbReference type="AlphaFoldDB" id="A0A3P8VDZ3"/>
<dbReference type="GeneTree" id="ENSGT00940000166432"/>
<proteinExistence type="predicted"/>
<dbReference type="GO" id="GO:0005509">
    <property type="term" value="F:calcium ion binding"/>
    <property type="evidence" value="ECO:0007669"/>
    <property type="project" value="InterPro"/>
</dbReference>
<dbReference type="PANTHER" id="PTHR24028:SF114">
    <property type="entry name" value="PCDH2G3 PROTEIN-RELATED"/>
    <property type="match status" value="1"/>
</dbReference>
<organism evidence="5 6">
    <name type="scientific">Cynoglossus semilaevis</name>
    <name type="common">Tongue sole</name>
    <dbReference type="NCBI Taxonomy" id="244447"/>
    <lineage>
        <taxon>Eukaryota</taxon>
        <taxon>Metazoa</taxon>
        <taxon>Chordata</taxon>
        <taxon>Craniata</taxon>
        <taxon>Vertebrata</taxon>
        <taxon>Euteleostomi</taxon>
        <taxon>Actinopterygii</taxon>
        <taxon>Neopterygii</taxon>
        <taxon>Teleostei</taxon>
        <taxon>Neoteleostei</taxon>
        <taxon>Acanthomorphata</taxon>
        <taxon>Carangaria</taxon>
        <taxon>Pleuronectiformes</taxon>
        <taxon>Pleuronectoidei</taxon>
        <taxon>Cynoglossidae</taxon>
        <taxon>Cynoglossinae</taxon>
        <taxon>Cynoglossus</taxon>
    </lineage>
</organism>
<name>A0A3P8VDZ3_CYNSE</name>
<evidence type="ECO:0000256" key="1">
    <source>
        <dbReference type="ARBA" id="ARBA00004370"/>
    </source>
</evidence>
<keyword evidence="6" id="KW-1185">Reference proteome</keyword>
<dbReference type="Gene3D" id="2.60.40.60">
    <property type="entry name" value="Cadherins"/>
    <property type="match status" value="1"/>
</dbReference>
<dbReference type="OMA" id="GNTERYC"/>
<dbReference type="PANTHER" id="PTHR24028">
    <property type="entry name" value="CADHERIN-87A"/>
    <property type="match status" value="1"/>
</dbReference>
<keyword evidence="3" id="KW-0325">Glycoprotein</keyword>
<dbReference type="SUPFAM" id="SSF49313">
    <property type="entry name" value="Cadherin-like"/>
    <property type="match status" value="1"/>
</dbReference>
<keyword evidence="2" id="KW-0472">Membrane</keyword>
<dbReference type="InterPro" id="IPR013164">
    <property type="entry name" value="Cadherin_N"/>
</dbReference>
<dbReference type="Proteomes" id="UP000265120">
    <property type="component" value="Unassembled WGS sequence"/>
</dbReference>
<dbReference type="InterPro" id="IPR015919">
    <property type="entry name" value="Cadherin-like_sf"/>
</dbReference>
<reference evidence="5" key="1">
    <citation type="submission" date="2025-08" db="UniProtKB">
        <authorList>
            <consortium name="Ensembl"/>
        </authorList>
    </citation>
    <scope>IDENTIFICATION</scope>
</reference>
<dbReference type="InterPro" id="IPR050174">
    <property type="entry name" value="Protocadherin/Cadherin-CA"/>
</dbReference>
<accession>A0A3P8VDZ3</accession>
<evidence type="ECO:0000313" key="6">
    <source>
        <dbReference type="Proteomes" id="UP000265120"/>
    </source>
</evidence>
<evidence type="ECO:0000313" key="5">
    <source>
        <dbReference type="Ensembl" id="ENSCSEP00000010685.1"/>
    </source>
</evidence>
<sequence>MFYVTFGFQLCTFGVFFGTMRNKGLLTPGRIFCFVFFVLTSHVVHGDLSYSVPEEMKRGSYIGNLAKDLGIELRAMSLRNARVDFEESQKQYCDINVSTGDLITSERIDRESLCGKKP</sequence>
<dbReference type="Ensembl" id="ENSCSET00000010815.1">
    <property type="protein sequence ID" value="ENSCSEP00000010685.1"/>
    <property type="gene ID" value="ENSCSEG00000006858.1"/>
</dbReference>